<proteinExistence type="predicted"/>
<protein>
    <submittedName>
        <fullName evidence="2">Uncharacterized protein</fullName>
    </submittedName>
</protein>
<feature type="compositionally biased region" description="Basic and acidic residues" evidence="1">
    <location>
        <begin position="74"/>
        <end position="83"/>
    </location>
</feature>
<sequence>MSEIEKAYNEAYQYAVIDSKCRSMSDIDIVIREEMNAKGYEIINDDYPNGPSNYRESTETNPDLLNDGQPDAMQEWHDFDPDC</sequence>
<feature type="region of interest" description="Disordered" evidence="1">
    <location>
        <begin position="42"/>
        <end position="83"/>
    </location>
</feature>
<dbReference type="AlphaFoldDB" id="A0A350P1B0"/>
<evidence type="ECO:0000313" key="3">
    <source>
        <dbReference type="Proteomes" id="UP000263517"/>
    </source>
</evidence>
<comment type="caution">
    <text evidence="2">The sequence shown here is derived from an EMBL/GenBank/DDBJ whole genome shotgun (WGS) entry which is preliminary data.</text>
</comment>
<gene>
    <name evidence="2" type="ORF">DCW74_04985</name>
</gene>
<feature type="compositionally biased region" description="Polar residues" evidence="1">
    <location>
        <begin position="50"/>
        <end position="63"/>
    </location>
</feature>
<accession>A0A350P1B0</accession>
<name>A0A350P1B0_9ALTE</name>
<dbReference type="Proteomes" id="UP000263517">
    <property type="component" value="Unassembled WGS sequence"/>
</dbReference>
<organism evidence="2 3">
    <name type="scientific">Alteromonas australica</name>
    <dbReference type="NCBI Taxonomy" id="589873"/>
    <lineage>
        <taxon>Bacteria</taxon>
        <taxon>Pseudomonadati</taxon>
        <taxon>Pseudomonadota</taxon>
        <taxon>Gammaproteobacteria</taxon>
        <taxon>Alteromonadales</taxon>
        <taxon>Alteromonadaceae</taxon>
        <taxon>Alteromonas/Salinimonas group</taxon>
        <taxon>Alteromonas</taxon>
    </lineage>
</organism>
<evidence type="ECO:0000313" key="2">
    <source>
        <dbReference type="EMBL" id="HAW75077.1"/>
    </source>
</evidence>
<dbReference type="EMBL" id="DNAN01000170">
    <property type="protein sequence ID" value="HAW75077.1"/>
    <property type="molecule type" value="Genomic_DNA"/>
</dbReference>
<reference evidence="2 3" key="1">
    <citation type="journal article" date="2018" name="Nat. Biotechnol.">
        <title>A standardized bacterial taxonomy based on genome phylogeny substantially revises the tree of life.</title>
        <authorList>
            <person name="Parks D.H."/>
            <person name="Chuvochina M."/>
            <person name="Waite D.W."/>
            <person name="Rinke C."/>
            <person name="Skarshewski A."/>
            <person name="Chaumeil P.A."/>
            <person name="Hugenholtz P."/>
        </authorList>
    </citation>
    <scope>NUCLEOTIDE SEQUENCE [LARGE SCALE GENOMIC DNA]</scope>
    <source>
        <strain evidence="2">UBA11978</strain>
    </source>
</reference>
<evidence type="ECO:0000256" key="1">
    <source>
        <dbReference type="SAM" id="MobiDB-lite"/>
    </source>
</evidence>